<dbReference type="OrthoDB" id="9810827at2"/>
<evidence type="ECO:0000313" key="1">
    <source>
        <dbReference type="EMBL" id="TWO70567.1"/>
    </source>
</evidence>
<dbReference type="InterPro" id="IPR023393">
    <property type="entry name" value="START-like_dom_sf"/>
</dbReference>
<dbReference type="RefSeq" id="WP_145893559.1">
    <property type="nucleotide sequence ID" value="NZ_VOBQ01000011.1"/>
</dbReference>
<proteinExistence type="predicted"/>
<dbReference type="Pfam" id="PF10604">
    <property type="entry name" value="Polyketide_cyc2"/>
    <property type="match status" value="1"/>
</dbReference>
<dbReference type="SUPFAM" id="SSF55961">
    <property type="entry name" value="Bet v1-like"/>
    <property type="match status" value="1"/>
</dbReference>
<dbReference type="InterPro" id="IPR019587">
    <property type="entry name" value="Polyketide_cyclase/dehydratase"/>
</dbReference>
<gene>
    <name evidence="1" type="ORF">FN976_13460</name>
</gene>
<comment type="caution">
    <text evidence="1">The sequence shown here is derived from an EMBL/GenBank/DDBJ whole genome shotgun (WGS) entry which is preliminary data.</text>
</comment>
<protein>
    <submittedName>
        <fullName evidence="1">Polyketide cyclase</fullName>
    </submittedName>
</protein>
<dbReference type="Gene3D" id="3.30.530.20">
    <property type="match status" value="1"/>
</dbReference>
<name>A0A562ZQ88_9BURK</name>
<evidence type="ECO:0000313" key="2">
    <source>
        <dbReference type="Proteomes" id="UP000318199"/>
    </source>
</evidence>
<dbReference type="AlphaFoldDB" id="A0A562ZQ88"/>
<reference evidence="1 2" key="1">
    <citation type="submission" date="2019-07" db="EMBL/GenBank/DDBJ databases">
        <title>Caenimonas sedimenti sp. nov., isolated from activated sludge.</title>
        <authorList>
            <person name="Xu J."/>
        </authorList>
    </citation>
    <scope>NUCLEOTIDE SEQUENCE [LARGE SCALE GENOMIC DNA]</scope>
    <source>
        <strain evidence="1 2">HX-9-20</strain>
    </source>
</reference>
<dbReference type="EMBL" id="VOBQ01000011">
    <property type="protein sequence ID" value="TWO70567.1"/>
    <property type="molecule type" value="Genomic_DNA"/>
</dbReference>
<sequence length="144" mass="15325">MQPPPIAFSIHISASPEAVYEVYADVPGWPRWDPDTRAAGLDGSLQAGARGWLRPRKGLKVAMHVAEATPGRSFTVECPVLGSRMRFGHELVPAAGGVQVTHSASFHGWLAGWLDRTVGRDVRAGLPATLVSLKAHVEQGGAGR</sequence>
<dbReference type="Proteomes" id="UP000318199">
    <property type="component" value="Unassembled WGS sequence"/>
</dbReference>
<keyword evidence="2" id="KW-1185">Reference proteome</keyword>
<organism evidence="1 2">
    <name type="scientific">Caenimonas sedimenti</name>
    <dbReference type="NCBI Taxonomy" id="2596921"/>
    <lineage>
        <taxon>Bacteria</taxon>
        <taxon>Pseudomonadati</taxon>
        <taxon>Pseudomonadota</taxon>
        <taxon>Betaproteobacteria</taxon>
        <taxon>Burkholderiales</taxon>
        <taxon>Comamonadaceae</taxon>
        <taxon>Caenimonas</taxon>
    </lineage>
</organism>
<accession>A0A562ZQ88</accession>